<dbReference type="Gene3D" id="2.60.200.20">
    <property type="match status" value="1"/>
</dbReference>
<keyword evidence="1" id="KW-0597">Phosphoprotein</keyword>
<accession>A0A7H8XN14</accession>
<dbReference type="InterPro" id="IPR050923">
    <property type="entry name" value="Cell_Proc_Reg/RNA_Proc"/>
</dbReference>
<evidence type="ECO:0000313" key="4">
    <source>
        <dbReference type="Proteomes" id="UP000509335"/>
    </source>
</evidence>
<dbReference type="InterPro" id="IPR000253">
    <property type="entry name" value="FHA_dom"/>
</dbReference>
<dbReference type="Pfam" id="PF00498">
    <property type="entry name" value="FHA"/>
    <property type="match status" value="1"/>
</dbReference>
<dbReference type="AlphaFoldDB" id="A0A7H8XN14"/>
<gene>
    <name evidence="3" type="ORF">HXZ27_13095</name>
</gene>
<dbReference type="PANTHER" id="PTHR23308">
    <property type="entry name" value="NUCLEAR INHIBITOR OF PROTEIN PHOSPHATASE-1"/>
    <property type="match status" value="1"/>
</dbReference>
<dbReference type="Proteomes" id="UP000509335">
    <property type="component" value="Chromosome"/>
</dbReference>
<sequence>MAALTCPNHGPQPAGGAFCPICMEFLVPESAAPDPGVGKVCPVPGCGNQLDADGRCPVHDLGGMATEAGTWAGEPPPGPGPADRSAGPGPGGAPATTRDAPPDTTAYRLEFPFGPVGVGRAEVRLGRADDLGDIAARLAAHHNVSRQHALLWVEHGELYVQDLGSTNGTYVNDRRLDPHTRQRLFDGDELRLASTVRARVRRTGGNR</sequence>
<protein>
    <submittedName>
        <fullName evidence="3">FHA domain-containing protein</fullName>
    </submittedName>
</protein>
<dbReference type="EMBL" id="CP058322">
    <property type="protein sequence ID" value="QLD25031.1"/>
    <property type="molecule type" value="Genomic_DNA"/>
</dbReference>
<dbReference type="PROSITE" id="PS50006">
    <property type="entry name" value="FHA_DOMAIN"/>
    <property type="match status" value="1"/>
</dbReference>
<dbReference type="SMART" id="SM00240">
    <property type="entry name" value="FHA"/>
    <property type="match status" value="1"/>
</dbReference>
<organism evidence="3 4">
    <name type="scientific">Micromonospora carbonacea</name>
    <dbReference type="NCBI Taxonomy" id="47853"/>
    <lineage>
        <taxon>Bacteria</taxon>
        <taxon>Bacillati</taxon>
        <taxon>Actinomycetota</taxon>
        <taxon>Actinomycetes</taxon>
        <taxon>Micromonosporales</taxon>
        <taxon>Micromonosporaceae</taxon>
        <taxon>Micromonospora</taxon>
    </lineage>
</organism>
<dbReference type="SUPFAM" id="SSF49879">
    <property type="entry name" value="SMAD/FHA domain"/>
    <property type="match status" value="1"/>
</dbReference>
<proteinExistence type="predicted"/>
<dbReference type="CDD" id="cd00060">
    <property type="entry name" value="FHA"/>
    <property type="match status" value="1"/>
</dbReference>
<dbReference type="KEGG" id="mcab:HXZ27_13095"/>
<feature type="region of interest" description="Disordered" evidence="2">
    <location>
        <begin position="66"/>
        <end position="104"/>
    </location>
</feature>
<evidence type="ECO:0000313" key="3">
    <source>
        <dbReference type="EMBL" id="QLD25031.1"/>
    </source>
</evidence>
<dbReference type="InterPro" id="IPR008984">
    <property type="entry name" value="SMAD_FHA_dom_sf"/>
</dbReference>
<name>A0A7H8XN14_9ACTN</name>
<evidence type="ECO:0000256" key="2">
    <source>
        <dbReference type="SAM" id="MobiDB-lite"/>
    </source>
</evidence>
<feature type="compositionally biased region" description="Low complexity" evidence="2">
    <location>
        <begin position="81"/>
        <end position="104"/>
    </location>
</feature>
<reference evidence="3 4" key="1">
    <citation type="submission" date="2020-07" db="EMBL/GenBank/DDBJ databases">
        <title>A bifunctional nitrone conjugated secondary metabolite targeting the ribosome.</title>
        <authorList>
            <person name="Limbrick E.M."/>
            <person name="Graf M."/>
            <person name="Derewacz D.K."/>
            <person name="Nguyen F."/>
            <person name="Spraggins J.M."/>
            <person name="Wieland M."/>
            <person name="Ynigez-Gutierrez A.E."/>
            <person name="Reisman B.J."/>
            <person name="Zinshteyn B."/>
            <person name="McCulloch K."/>
            <person name="Iverson T.M."/>
            <person name="Green R."/>
            <person name="Wilson D.N."/>
            <person name="Bachmann B.O."/>
        </authorList>
    </citation>
    <scope>NUCLEOTIDE SEQUENCE [LARGE SCALE GENOMIC DNA]</scope>
    <source>
        <strain evidence="4">aurantiaca</strain>
    </source>
</reference>
<evidence type="ECO:0000256" key="1">
    <source>
        <dbReference type="ARBA" id="ARBA00022553"/>
    </source>
</evidence>